<evidence type="ECO:0000313" key="2">
    <source>
        <dbReference type="Proteomes" id="UP000306196"/>
    </source>
</evidence>
<proteinExistence type="predicted"/>
<sequence length="312" mass="34286">MNAQTELKKSIRKWVPAPLMKAYHGFALRKPKDTPARRQRLRAEALQGTKFPLSRDLLEKLPTLVAHGYPSGNPDLHYQDTDVKTGIACTEAEACLLHHAARLAQPRAAMEIGSYIGWSTVHIAAGLPASSTLTCVDPFLKGGGLHETKDLDAEARFLANIKAGGAQEKVRLAAEKSPQVLDSIAPEGGWDWAFVDGWHMDGQPLKDLIGVLPLITPDAVIFLHDCWGADVRDALSFLLASGWDAHVFDTSNYLTICWKIRPAWMDEYISLGSQPEYVNGVAQARKIFHGLADASLQAIKEAYVQPVAEFVR</sequence>
<dbReference type="SUPFAM" id="SSF53335">
    <property type="entry name" value="S-adenosyl-L-methionine-dependent methyltransferases"/>
    <property type="match status" value="1"/>
</dbReference>
<dbReference type="Gene3D" id="3.40.50.150">
    <property type="entry name" value="Vaccinia Virus protein VP39"/>
    <property type="match status" value="1"/>
</dbReference>
<protein>
    <submittedName>
        <fullName evidence="1">Class I SAM-dependent methyltransferase</fullName>
    </submittedName>
</protein>
<reference evidence="1 2" key="1">
    <citation type="submission" date="2019-05" db="EMBL/GenBank/DDBJ databases">
        <title>Verrucobacter flavum gen. nov., sp. nov. a new member of the family Verrucomicrobiaceae.</title>
        <authorList>
            <person name="Szuroczki S."/>
            <person name="Abbaszade G."/>
            <person name="Szabo A."/>
            <person name="Felfoldi T."/>
            <person name="Schumann P."/>
            <person name="Boka K."/>
            <person name="Keki Z."/>
            <person name="Toumi M."/>
            <person name="Toth E."/>
        </authorList>
    </citation>
    <scope>NUCLEOTIDE SEQUENCE [LARGE SCALE GENOMIC DNA]</scope>
    <source>
        <strain evidence="1 2">MG-N-17</strain>
    </source>
</reference>
<evidence type="ECO:0000313" key="1">
    <source>
        <dbReference type="EMBL" id="TLD68435.1"/>
    </source>
</evidence>
<dbReference type="EMBL" id="VAUV01000025">
    <property type="protein sequence ID" value="TLD68435.1"/>
    <property type="molecule type" value="Genomic_DNA"/>
</dbReference>
<dbReference type="Proteomes" id="UP000306196">
    <property type="component" value="Unassembled WGS sequence"/>
</dbReference>
<gene>
    <name evidence="1" type="ORF">FEM03_22795</name>
</gene>
<dbReference type="OrthoDB" id="9772751at2"/>
<dbReference type="Pfam" id="PF13578">
    <property type="entry name" value="Methyltransf_24"/>
    <property type="match status" value="1"/>
</dbReference>
<name>A0A5R8K918_9BACT</name>
<keyword evidence="1" id="KW-0489">Methyltransferase</keyword>
<dbReference type="GO" id="GO:0032259">
    <property type="term" value="P:methylation"/>
    <property type="evidence" value="ECO:0007669"/>
    <property type="project" value="UniProtKB-KW"/>
</dbReference>
<dbReference type="AlphaFoldDB" id="A0A5R8K918"/>
<dbReference type="GO" id="GO:0008168">
    <property type="term" value="F:methyltransferase activity"/>
    <property type="evidence" value="ECO:0007669"/>
    <property type="project" value="UniProtKB-KW"/>
</dbReference>
<dbReference type="RefSeq" id="WP_138088626.1">
    <property type="nucleotide sequence ID" value="NZ_VAUV01000025.1"/>
</dbReference>
<comment type="caution">
    <text evidence="1">The sequence shown here is derived from an EMBL/GenBank/DDBJ whole genome shotgun (WGS) entry which is preliminary data.</text>
</comment>
<keyword evidence="1" id="KW-0808">Transferase</keyword>
<accession>A0A5R8K918</accession>
<dbReference type="InterPro" id="IPR029063">
    <property type="entry name" value="SAM-dependent_MTases_sf"/>
</dbReference>
<keyword evidence="2" id="KW-1185">Reference proteome</keyword>
<organism evidence="1 2">
    <name type="scientific">Phragmitibacter flavus</name>
    <dbReference type="NCBI Taxonomy" id="2576071"/>
    <lineage>
        <taxon>Bacteria</taxon>
        <taxon>Pseudomonadati</taxon>
        <taxon>Verrucomicrobiota</taxon>
        <taxon>Verrucomicrobiia</taxon>
        <taxon>Verrucomicrobiales</taxon>
        <taxon>Verrucomicrobiaceae</taxon>
        <taxon>Phragmitibacter</taxon>
    </lineage>
</organism>